<accession>A0A7X5UWG7</accession>
<proteinExistence type="predicted"/>
<keyword evidence="2" id="KW-1185">Reference proteome</keyword>
<evidence type="ECO:0000313" key="1">
    <source>
        <dbReference type="EMBL" id="NIJ63160.1"/>
    </source>
</evidence>
<dbReference type="Proteomes" id="UP000564677">
    <property type="component" value="Unassembled WGS sequence"/>
</dbReference>
<reference evidence="1 2" key="1">
    <citation type="submission" date="2020-03" db="EMBL/GenBank/DDBJ databases">
        <title>Genomic Encyclopedia of Type Strains, Phase IV (KMG-IV): sequencing the most valuable type-strain genomes for metagenomic binning, comparative biology and taxonomic classification.</title>
        <authorList>
            <person name="Goeker M."/>
        </authorList>
    </citation>
    <scope>NUCLEOTIDE SEQUENCE [LARGE SCALE GENOMIC DNA]</scope>
    <source>
        <strain evidence="1 2">DSM 4733</strain>
    </source>
</reference>
<comment type="caution">
    <text evidence="1">The sequence shown here is derived from an EMBL/GenBank/DDBJ whole genome shotgun (WGS) entry which is preliminary data.</text>
</comment>
<name>A0A7X5UWG7_9SPHN</name>
<protein>
    <submittedName>
        <fullName evidence="1">Uncharacterized protein</fullName>
    </submittedName>
</protein>
<sequence>MATDRPGQQGEMQMCQCSAVAAMVLSNSR</sequence>
<dbReference type="AlphaFoldDB" id="A0A7X5UWG7"/>
<dbReference type="EMBL" id="JAASQV010000001">
    <property type="protein sequence ID" value="NIJ63160.1"/>
    <property type="molecule type" value="Genomic_DNA"/>
</dbReference>
<gene>
    <name evidence="1" type="ORF">FHR20_000091</name>
</gene>
<evidence type="ECO:0000313" key="2">
    <source>
        <dbReference type="Proteomes" id="UP000564677"/>
    </source>
</evidence>
<organism evidence="1 2">
    <name type="scientific">Sphingomonas leidyi</name>
    <dbReference type="NCBI Taxonomy" id="68569"/>
    <lineage>
        <taxon>Bacteria</taxon>
        <taxon>Pseudomonadati</taxon>
        <taxon>Pseudomonadota</taxon>
        <taxon>Alphaproteobacteria</taxon>
        <taxon>Sphingomonadales</taxon>
        <taxon>Sphingomonadaceae</taxon>
        <taxon>Sphingomonas</taxon>
    </lineage>
</organism>